<gene>
    <name evidence="1" type="ORF">EVAR_99401_1</name>
</gene>
<proteinExistence type="predicted"/>
<dbReference type="EMBL" id="BGZK01002061">
    <property type="protein sequence ID" value="GBP90141.1"/>
    <property type="molecule type" value="Genomic_DNA"/>
</dbReference>
<name>A0A4C1ZMM2_EUMVA</name>
<accession>A0A4C1ZMM2</accession>
<keyword evidence="2" id="KW-1185">Reference proteome</keyword>
<protein>
    <submittedName>
        <fullName evidence="1">Uncharacterized protein</fullName>
    </submittedName>
</protein>
<comment type="caution">
    <text evidence="1">The sequence shown here is derived from an EMBL/GenBank/DDBJ whole genome shotgun (WGS) entry which is preliminary data.</text>
</comment>
<evidence type="ECO:0000313" key="2">
    <source>
        <dbReference type="Proteomes" id="UP000299102"/>
    </source>
</evidence>
<dbReference type="Proteomes" id="UP000299102">
    <property type="component" value="Unassembled WGS sequence"/>
</dbReference>
<sequence length="125" mass="14811">MGSTSIDTNDEEIHTMSTLAELRARHLQEWRINSRRNQREWGSKTGESTAARICVNDYHVYQESPYSGKAKTGQEQRLRWHRGRGYGGMLWFWLFAKMDHSSLSTAYEFCRWWETLKRRSSSAFQ</sequence>
<reference evidence="1 2" key="1">
    <citation type="journal article" date="2019" name="Commun. Biol.">
        <title>The bagworm genome reveals a unique fibroin gene that provides high tensile strength.</title>
        <authorList>
            <person name="Kono N."/>
            <person name="Nakamura H."/>
            <person name="Ohtoshi R."/>
            <person name="Tomita M."/>
            <person name="Numata K."/>
            <person name="Arakawa K."/>
        </authorList>
    </citation>
    <scope>NUCLEOTIDE SEQUENCE [LARGE SCALE GENOMIC DNA]</scope>
</reference>
<evidence type="ECO:0000313" key="1">
    <source>
        <dbReference type="EMBL" id="GBP90141.1"/>
    </source>
</evidence>
<dbReference type="AlphaFoldDB" id="A0A4C1ZMM2"/>
<organism evidence="1 2">
    <name type="scientific">Eumeta variegata</name>
    <name type="common">Bagworm moth</name>
    <name type="synonym">Eumeta japonica</name>
    <dbReference type="NCBI Taxonomy" id="151549"/>
    <lineage>
        <taxon>Eukaryota</taxon>
        <taxon>Metazoa</taxon>
        <taxon>Ecdysozoa</taxon>
        <taxon>Arthropoda</taxon>
        <taxon>Hexapoda</taxon>
        <taxon>Insecta</taxon>
        <taxon>Pterygota</taxon>
        <taxon>Neoptera</taxon>
        <taxon>Endopterygota</taxon>
        <taxon>Lepidoptera</taxon>
        <taxon>Glossata</taxon>
        <taxon>Ditrysia</taxon>
        <taxon>Tineoidea</taxon>
        <taxon>Psychidae</taxon>
        <taxon>Oiketicinae</taxon>
        <taxon>Eumeta</taxon>
    </lineage>
</organism>